<keyword evidence="1" id="KW-0812">Transmembrane</keyword>
<proteinExistence type="predicted"/>
<reference evidence="2 3" key="1">
    <citation type="journal article" date="2023" name="G3 (Bethesda)">
        <title>A chromosome-length genome assembly and annotation of blackberry (Rubus argutus, cv. 'Hillquist').</title>
        <authorList>
            <person name="Bruna T."/>
            <person name="Aryal R."/>
            <person name="Dudchenko O."/>
            <person name="Sargent D.J."/>
            <person name="Mead D."/>
            <person name="Buti M."/>
            <person name="Cavallini A."/>
            <person name="Hytonen T."/>
            <person name="Andres J."/>
            <person name="Pham M."/>
            <person name="Weisz D."/>
            <person name="Mascagni F."/>
            <person name="Usai G."/>
            <person name="Natali L."/>
            <person name="Bassil N."/>
            <person name="Fernandez G.E."/>
            <person name="Lomsadze A."/>
            <person name="Armour M."/>
            <person name="Olukolu B."/>
            <person name="Poorten T."/>
            <person name="Britton C."/>
            <person name="Davik J."/>
            <person name="Ashrafi H."/>
            <person name="Aiden E.L."/>
            <person name="Borodovsky M."/>
            <person name="Worthington M."/>
        </authorList>
    </citation>
    <scope>NUCLEOTIDE SEQUENCE [LARGE SCALE GENOMIC DNA]</scope>
    <source>
        <strain evidence="2">PI 553951</strain>
    </source>
</reference>
<evidence type="ECO:0000313" key="3">
    <source>
        <dbReference type="Proteomes" id="UP001457282"/>
    </source>
</evidence>
<gene>
    <name evidence="2" type="ORF">M0R45_016406</name>
</gene>
<dbReference type="EMBL" id="JBEDUW010000003">
    <property type="protein sequence ID" value="KAK9939717.1"/>
    <property type="molecule type" value="Genomic_DNA"/>
</dbReference>
<sequence>MRQSSGKRRAAAASGLYGGDGKGTGWLGSFLPVCSFSSISICPSLFLCFPIWAFLTQWWRRTWKSWLLSVKHGLLQFDDGLVRRIDADGCQGGEGCAVMPRWNCELQMIGEGEVDAAVRYWVDGCHGLKWWIGDRCREAKEVVMVL</sequence>
<evidence type="ECO:0000313" key="2">
    <source>
        <dbReference type="EMBL" id="KAK9939717.1"/>
    </source>
</evidence>
<keyword evidence="3" id="KW-1185">Reference proteome</keyword>
<keyword evidence="1" id="KW-0472">Membrane</keyword>
<name>A0AAW1XSE9_RUBAR</name>
<comment type="caution">
    <text evidence="2">The sequence shown here is derived from an EMBL/GenBank/DDBJ whole genome shotgun (WGS) entry which is preliminary data.</text>
</comment>
<organism evidence="2 3">
    <name type="scientific">Rubus argutus</name>
    <name type="common">Southern blackberry</name>
    <dbReference type="NCBI Taxonomy" id="59490"/>
    <lineage>
        <taxon>Eukaryota</taxon>
        <taxon>Viridiplantae</taxon>
        <taxon>Streptophyta</taxon>
        <taxon>Embryophyta</taxon>
        <taxon>Tracheophyta</taxon>
        <taxon>Spermatophyta</taxon>
        <taxon>Magnoliopsida</taxon>
        <taxon>eudicotyledons</taxon>
        <taxon>Gunneridae</taxon>
        <taxon>Pentapetalae</taxon>
        <taxon>rosids</taxon>
        <taxon>fabids</taxon>
        <taxon>Rosales</taxon>
        <taxon>Rosaceae</taxon>
        <taxon>Rosoideae</taxon>
        <taxon>Rosoideae incertae sedis</taxon>
        <taxon>Rubus</taxon>
    </lineage>
</organism>
<accession>A0AAW1XSE9</accession>
<keyword evidence="1" id="KW-1133">Transmembrane helix</keyword>
<evidence type="ECO:0000256" key="1">
    <source>
        <dbReference type="SAM" id="Phobius"/>
    </source>
</evidence>
<protein>
    <submittedName>
        <fullName evidence="2">Uncharacterized protein</fullName>
    </submittedName>
</protein>
<dbReference type="Proteomes" id="UP001457282">
    <property type="component" value="Unassembled WGS sequence"/>
</dbReference>
<dbReference type="AlphaFoldDB" id="A0AAW1XSE9"/>
<feature type="transmembrane region" description="Helical" evidence="1">
    <location>
        <begin position="30"/>
        <end position="55"/>
    </location>
</feature>